<dbReference type="Pfam" id="PF00126">
    <property type="entry name" value="HTH_1"/>
    <property type="match status" value="1"/>
</dbReference>
<evidence type="ECO:0000313" key="9">
    <source>
        <dbReference type="Proteomes" id="UP000701680"/>
    </source>
</evidence>
<reference evidence="8 9" key="1">
    <citation type="journal article" date="2020" name="Cell Host Microbe">
        <title>Functional and Genomic Variation between Human-Derived Isolates of Lachnospiraceae Reveals Inter- and Intra-Species Diversity.</title>
        <authorList>
            <person name="Sorbara M.T."/>
            <person name="Littmann E.R."/>
            <person name="Fontana E."/>
            <person name="Moody T.U."/>
            <person name="Kohout C.E."/>
            <person name="Gjonbalaj M."/>
            <person name="Eaton V."/>
            <person name="Seok R."/>
            <person name="Leiner I.M."/>
            <person name="Pamer E.G."/>
        </authorList>
    </citation>
    <scope>NUCLEOTIDE SEQUENCE [LARGE SCALE GENOMIC DNA]</scope>
    <source>
        <strain evidence="7 8">MSK.17.11</strain>
        <strain evidence="6 9">MSK.17.38</strain>
    </source>
</reference>
<evidence type="ECO:0000256" key="1">
    <source>
        <dbReference type="ARBA" id="ARBA00009437"/>
    </source>
</evidence>
<gene>
    <name evidence="7" type="ORF">G5A66_04935</name>
    <name evidence="6" type="ORF">G5A75_03265</name>
</gene>
<accession>A0A850HI29</accession>
<dbReference type="PANTHER" id="PTHR30126:SF40">
    <property type="entry name" value="HTH-TYPE TRANSCRIPTIONAL REGULATOR GLTR"/>
    <property type="match status" value="1"/>
</dbReference>
<dbReference type="InterPro" id="IPR000847">
    <property type="entry name" value="LysR_HTH_N"/>
</dbReference>
<dbReference type="InterPro" id="IPR036388">
    <property type="entry name" value="WH-like_DNA-bd_sf"/>
</dbReference>
<sequence length="302" mass="35992">MNQAEIETFLMIVKTKNITKTAENLFLSQPTVSHRLKLLEDELNVKLLNRKKGYKQIELTTQGEEFIPIAERWLSLWQEMQLLQHGQEKLYLSIGCTDTLNTAIFFNLYRKILREEDPVLSLKIKTHYSQEIYEQVENHEIDLGFVYHHLHFKNITAEPVLREKMYIVQSGETSLRKEILHIDELDPEEEVFLSWEANYQIWHDQWVGKGKRPRIEVDTFELLLHLISDDKRWFIAPISVVERIQALRPVYVSEIANHIQPPERVTYKIQHKYPKEATMKAVRIFEEKMESYLQDKNWGFVK</sequence>
<evidence type="ECO:0000313" key="6">
    <source>
        <dbReference type="EMBL" id="NSK13907.1"/>
    </source>
</evidence>
<comment type="caution">
    <text evidence="7">The sequence shown here is derived from an EMBL/GenBank/DDBJ whole genome shotgun (WGS) entry which is preliminary data.</text>
</comment>
<dbReference type="Proteomes" id="UP000528555">
    <property type="component" value="Unassembled WGS sequence"/>
</dbReference>
<evidence type="ECO:0000256" key="3">
    <source>
        <dbReference type="ARBA" id="ARBA00023125"/>
    </source>
</evidence>
<dbReference type="RefSeq" id="WP_173814354.1">
    <property type="nucleotide sequence ID" value="NZ_JAAITX010000002.1"/>
</dbReference>
<keyword evidence="4" id="KW-0804">Transcription</keyword>
<comment type="similarity">
    <text evidence="1">Belongs to the LysR transcriptional regulatory family.</text>
</comment>
<evidence type="ECO:0000256" key="2">
    <source>
        <dbReference type="ARBA" id="ARBA00023015"/>
    </source>
</evidence>
<keyword evidence="2" id="KW-0805">Transcription regulation</keyword>
<dbReference type="PROSITE" id="PS50931">
    <property type="entry name" value="HTH_LYSR"/>
    <property type="match status" value="1"/>
</dbReference>
<dbReference type="SUPFAM" id="SSF53850">
    <property type="entry name" value="Periplasmic binding protein-like II"/>
    <property type="match status" value="1"/>
</dbReference>
<dbReference type="CDD" id="cd05466">
    <property type="entry name" value="PBP2_LTTR_substrate"/>
    <property type="match status" value="1"/>
</dbReference>
<organism evidence="7 8">
    <name type="scientific">Dorea phocaeensis</name>
    <dbReference type="NCBI Taxonomy" id="2040291"/>
    <lineage>
        <taxon>Bacteria</taxon>
        <taxon>Bacillati</taxon>
        <taxon>Bacillota</taxon>
        <taxon>Clostridia</taxon>
        <taxon>Lachnospirales</taxon>
        <taxon>Lachnospiraceae</taxon>
        <taxon>Dorea</taxon>
    </lineage>
</organism>
<keyword evidence="3" id="KW-0238">DNA-binding</keyword>
<dbReference type="Pfam" id="PF03466">
    <property type="entry name" value="LysR_substrate"/>
    <property type="match status" value="1"/>
</dbReference>
<dbReference type="SUPFAM" id="SSF46785">
    <property type="entry name" value="Winged helix' DNA-binding domain"/>
    <property type="match status" value="1"/>
</dbReference>
<dbReference type="AlphaFoldDB" id="A0A850HI29"/>
<evidence type="ECO:0000313" key="7">
    <source>
        <dbReference type="EMBL" id="NVH58006.1"/>
    </source>
</evidence>
<dbReference type="PRINTS" id="PR00039">
    <property type="entry name" value="HTHLYSR"/>
</dbReference>
<dbReference type="InterPro" id="IPR005119">
    <property type="entry name" value="LysR_subst-bd"/>
</dbReference>
<dbReference type="PANTHER" id="PTHR30126">
    <property type="entry name" value="HTH-TYPE TRANSCRIPTIONAL REGULATOR"/>
    <property type="match status" value="1"/>
</dbReference>
<proteinExistence type="inferred from homology"/>
<dbReference type="Gene3D" id="3.40.190.290">
    <property type="match status" value="1"/>
</dbReference>
<protein>
    <submittedName>
        <fullName evidence="7">LysR family transcriptional regulator</fullName>
    </submittedName>
</protein>
<evidence type="ECO:0000256" key="4">
    <source>
        <dbReference type="ARBA" id="ARBA00023163"/>
    </source>
</evidence>
<reference evidence="7" key="2">
    <citation type="submission" date="2020-02" db="EMBL/GenBank/DDBJ databases">
        <authorList>
            <person name="Littmann E."/>
            <person name="Sorbara M."/>
        </authorList>
    </citation>
    <scope>NUCLEOTIDE SEQUENCE</scope>
    <source>
        <strain evidence="7">MSK.17.11</strain>
        <strain evidence="6">MSK.17.38</strain>
    </source>
</reference>
<dbReference type="InterPro" id="IPR036390">
    <property type="entry name" value="WH_DNA-bd_sf"/>
</dbReference>
<dbReference type="EMBL" id="JAAIUO010000002">
    <property type="protein sequence ID" value="NSK13907.1"/>
    <property type="molecule type" value="Genomic_DNA"/>
</dbReference>
<feature type="domain" description="HTH lysR-type" evidence="5">
    <location>
        <begin position="1"/>
        <end position="60"/>
    </location>
</feature>
<evidence type="ECO:0000313" key="8">
    <source>
        <dbReference type="Proteomes" id="UP000528555"/>
    </source>
</evidence>
<name>A0A850HI29_9FIRM</name>
<keyword evidence="8" id="KW-1185">Reference proteome</keyword>
<evidence type="ECO:0000259" key="5">
    <source>
        <dbReference type="PROSITE" id="PS50931"/>
    </source>
</evidence>
<dbReference type="GO" id="GO:0000976">
    <property type="term" value="F:transcription cis-regulatory region binding"/>
    <property type="evidence" value="ECO:0007669"/>
    <property type="project" value="TreeGrafter"/>
</dbReference>
<dbReference type="GO" id="GO:0003700">
    <property type="term" value="F:DNA-binding transcription factor activity"/>
    <property type="evidence" value="ECO:0007669"/>
    <property type="project" value="InterPro"/>
</dbReference>
<dbReference type="Proteomes" id="UP000701680">
    <property type="component" value="Unassembled WGS sequence"/>
</dbReference>
<dbReference type="EMBL" id="JAAITX010000002">
    <property type="protein sequence ID" value="NVH58006.1"/>
    <property type="molecule type" value="Genomic_DNA"/>
</dbReference>
<dbReference type="Gene3D" id="1.10.10.10">
    <property type="entry name" value="Winged helix-like DNA-binding domain superfamily/Winged helix DNA-binding domain"/>
    <property type="match status" value="1"/>
</dbReference>